<comment type="caution">
    <text evidence="3">The sequence shown here is derived from an EMBL/GenBank/DDBJ whole genome shotgun (WGS) entry which is preliminary data.</text>
</comment>
<feature type="compositionally biased region" description="Low complexity" evidence="1">
    <location>
        <begin position="1"/>
        <end position="14"/>
    </location>
</feature>
<sequence length="369" mass="42463">MSSQTPSSQGSSARSKGRQAAGELQGLPPYREFDFSIEVYPGTDPISATPYRMVPLELKELKTQFEELLSKSFIRPNTLPWGAPMLFMKNKNDTLRLCIDYRKLNRVTKKNKYHLSMIDNLFDQLKDAKCFSKIDLRIGYHQLSVREENVPKIALRTRYGHYEFLVMPFSKAMVRANAARQGDSLCLKAIKVASAELSNKLFEACSSGDLNSSQRRWMETLEDYDFALHYHLGKTNIVVDALSRKNYGQLPSLWLREFELHAVIKDFELCLGWEVQGPCLYSISARPFIIQIIVETQFHDELLEKVKAQLVEGEANENWSIHVDRSVRFKGILCVPKDVELRNELLVDADKAKYTIHPESAKMYQDLKR</sequence>
<feature type="domain" description="Reverse transcriptase" evidence="2">
    <location>
        <begin position="90"/>
        <end position="169"/>
    </location>
</feature>
<dbReference type="InterPro" id="IPR000477">
    <property type="entry name" value="RT_dom"/>
</dbReference>
<dbReference type="Gene3D" id="3.30.70.270">
    <property type="match status" value="1"/>
</dbReference>
<dbReference type="AlphaFoldDB" id="A0A438BRB2"/>
<dbReference type="Pfam" id="PF00078">
    <property type="entry name" value="RVT_1"/>
    <property type="match status" value="1"/>
</dbReference>
<protein>
    <submittedName>
        <fullName evidence="3">Transposon Ty3-G Gag-Pol polyprotein</fullName>
    </submittedName>
</protein>
<evidence type="ECO:0000256" key="1">
    <source>
        <dbReference type="SAM" id="MobiDB-lite"/>
    </source>
</evidence>
<evidence type="ECO:0000259" key="2">
    <source>
        <dbReference type="Pfam" id="PF00078"/>
    </source>
</evidence>
<evidence type="ECO:0000313" key="4">
    <source>
        <dbReference type="Proteomes" id="UP000288805"/>
    </source>
</evidence>
<dbReference type="Proteomes" id="UP000288805">
    <property type="component" value="Unassembled WGS sequence"/>
</dbReference>
<dbReference type="PANTHER" id="PTHR24559">
    <property type="entry name" value="TRANSPOSON TY3-I GAG-POL POLYPROTEIN"/>
    <property type="match status" value="1"/>
</dbReference>
<dbReference type="PANTHER" id="PTHR24559:SF444">
    <property type="entry name" value="REVERSE TRANSCRIPTASE DOMAIN-CONTAINING PROTEIN"/>
    <property type="match status" value="1"/>
</dbReference>
<name>A0A438BRB2_VITVI</name>
<dbReference type="EMBL" id="QGNW01002651">
    <property type="protein sequence ID" value="RVW13502.1"/>
    <property type="molecule type" value="Genomic_DNA"/>
</dbReference>
<gene>
    <name evidence="3" type="primary">TY3B-G_123</name>
    <name evidence="3" type="ORF">CK203_095262</name>
</gene>
<accession>A0A438BRB2</accession>
<dbReference type="InterPro" id="IPR043502">
    <property type="entry name" value="DNA/RNA_pol_sf"/>
</dbReference>
<dbReference type="InterPro" id="IPR053134">
    <property type="entry name" value="RNA-dir_DNA_polymerase"/>
</dbReference>
<dbReference type="InterPro" id="IPR043128">
    <property type="entry name" value="Rev_trsase/Diguanyl_cyclase"/>
</dbReference>
<dbReference type="CDD" id="cd01647">
    <property type="entry name" value="RT_LTR"/>
    <property type="match status" value="1"/>
</dbReference>
<proteinExistence type="predicted"/>
<reference evidence="3 4" key="1">
    <citation type="journal article" date="2018" name="PLoS Genet.">
        <title>Population sequencing reveals clonal diversity and ancestral inbreeding in the grapevine cultivar Chardonnay.</title>
        <authorList>
            <person name="Roach M.J."/>
            <person name="Johnson D.L."/>
            <person name="Bohlmann J."/>
            <person name="van Vuuren H.J."/>
            <person name="Jones S.J."/>
            <person name="Pretorius I.S."/>
            <person name="Schmidt S.A."/>
            <person name="Borneman A.R."/>
        </authorList>
    </citation>
    <scope>NUCLEOTIDE SEQUENCE [LARGE SCALE GENOMIC DNA]</scope>
    <source>
        <strain evidence="4">cv. Chardonnay</strain>
        <tissue evidence="3">Leaf</tissue>
    </source>
</reference>
<organism evidence="3 4">
    <name type="scientific">Vitis vinifera</name>
    <name type="common">Grape</name>
    <dbReference type="NCBI Taxonomy" id="29760"/>
    <lineage>
        <taxon>Eukaryota</taxon>
        <taxon>Viridiplantae</taxon>
        <taxon>Streptophyta</taxon>
        <taxon>Embryophyta</taxon>
        <taxon>Tracheophyta</taxon>
        <taxon>Spermatophyta</taxon>
        <taxon>Magnoliopsida</taxon>
        <taxon>eudicotyledons</taxon>
        <taxon>Gunneridae</taxon>
        <taxon>Pentapetalae</taxon>
        <taxon>rosids</taxon>
        <taxon>Vitales</taxon>
        <taxon>Vitaceae</taxon>
        <taxon>Viteae</taxon>
        <taxon>Vitis</taxon>
    </lineage>
</organism>
<feature type="region of interest" description="Disordered" evidence="1">
    <location>
        <begin position="1"/>
        <end position="24"/>
    </location>
</feature>
<evidence type="ECO:0000313" key="3">
    <source>
        <dbReference type="EMBL" id="RVW13502.1"/>
    </source>
</evidence>
<dbReference type="Gene3D" id="3.10.10.10">
    <property type="entry name" value="HIV Type 1 Reverse Transcriptase, subunit A, domain 1"/>
    <property type="match status" value="1"/>
</dbReference>
<dbReference type="SUPFAM" id="SSF56672">
    <property type="entry name" value="DNA/RNA polymerases"/>
    <property type="match status" value="1"/>
</dbReference>